<dbReference type="PANTHER" id="PTHR31350">
    <property type="entry name" value="SI:DKEY-261L7.2"/>
    <property type="match status" value="1"/>
</dbReference>
<comment type="caution">
    <text evidence="5">The sequence shown here is derived from an EMBL/GenBank/DDBJ whole genome shotgun (WGS) entry which is preliminary data.</text>
</comment>
<protein>
    <submittedName>
        <fullName evidence="5">Tpr repeat-containing</fullName>
    </submittedName>
</protein>
<keyword evidence="1" id="KW-0040">ANK repeat</keyword>
<feature type="domain" description="Protein SirB1 N-terminal" evidence="4">
    <location>
        <begin position="225"/>
        <end position="376"/>
    </location>
</feature>
<evidence type="ECO:0000313" key="6">
    <source>
        <dbReference type="Proteomes" id="UP000037460"/>
    </source>
</evidence>
<evidence type="ECO:0000259" key="3">
    <source>
        <dbReference type="Pfam" id="PF12937"/>
    </source>
</evidence>
<proteinExistence type="predicted"/>
<feature type="non-terminal residue" evidence="5">
    <location>
        <position position="795"/>
    </location>
</feature>
<evidence type="ECO:0000313" key="5">
    <source>
        <dbReference type="EMBL" id="KOO26335.1"/>
    </source>
</evidence>
<dbReference type="EMBL" id="JWZX01002866">
    <property type="protein sequence ID" value="KOO26335.1"/>
    <property type="molecule type" value="Genomic_DNA"/>
</dbReference>
<dbReference type="Pfam" id="PF13369">
    <property type="entry name" value="Transglut_core2"/>
    <property type="match status" value="1"/>
</dbReference>
<feature type="domain" description="F-box" evidence="3">
    <location>
        <begin position="29"/>
        <end position="75"/>
    </location>
</feature>
<evidence type="ECO:0000256" key="2">
    <source>
        <dbReference type="SAM" id="Coils"/>
    </source>
</evidence>
<dbReference type="Proteomes" id="UP000037460">
    <property type="component" value="Unassembled WGS sequence"/>
</dbReference>
<dbReference type="InterPro" id="IPR032698">
    <property type="entry name" value="SirB1_N"/>
</dbReference>
<dbReference type="PANTHER" id="PTHR31350:SF21">
    <property type="entry name" value="F-BOX ONLY PROTEIN 21"/>
    <property type="match status" value="1"/>
</dbReference>
<feature type="repeat" description="ANK" evidence="1">
    <location>
        <begin position="579"/>
        <end position="611"/>
    </location>
</feature>
<evidence type="ECO:0000256" key="1">
    <source>
        <dbReference type="PROSITE-ProRule" id="PRU00023"/>
    </source>
</evidence>
<organism evidence="5 6">
    <name type="scientific">Chrysochromulina tobinii</name>
    <dbReference type="NCBI Taxonomy" id="1460289"/>
    <lineage>
        <taxon>Eukaryota</taxon>
        <taxon>Haptista</taxon>
        <taxon>Haptophyta</taxon>
        <taxon>Prymnesiophyceae</taxon>
        <taxon>Prymnesiales</taxon>
        <taxon>Chrysochromulinaceae</taxon>
        <taxon>Chrysochromulina</taxon>
    </lineage>
</organism>
<reference evidence="6" key="1">
    <citation type="journal article" date="2015" name="PLoS Genet.">
        <title>Genome Sequence and Transcriptome Analyses of Chrysochromulina tobin: Metabolic Tools for Enhanced Algal Fitness in the Prominent Order Prymnesiales (Haptophyceae).</title>
        <authorList>
            <person name="Hovde B.T."/>
            <person name="Deodato C.R."/>
            <person name="Hunsperger H.M."/>
            <person name="Ryken S.A."/>
            <person name="Yost W."/>
            <person name="Jha R.K."/>
            <person name="Patterson J."/>
            <person name="Monnat R.J. Jr."/>
            <person name="Barlow S.B."/>
            <person name="Starkenburg S.R."/>
            <person name="Cattolico R.A."/>
        </authorList>
    </citation>
    <scope>NUCLEOTIDE SEQUENCE</scope>
    <source>
        <strain evidence="6">CCMP291</strain>
    </source>
</reference>
<keyword evidence="2" id="KW-0175">Coiled coil</keyword>
<gene>
    <name evidence="5" type="ORF">Ctob_010365</name>
</gene>
<dbReference type="InterPro" id="IPR036770">
    <property type="entry name" value="Ankyrin_rpt-contain_sf"/>
</dbReference>
<dbReference type="Pfam" id="PF12796">
    <property type="entry name" value="Ank_2"/>
    <property type="match status" value="1"/>
</dbReference>
<name>A0A0M0JIL6_9EUKA</name>
<sequence length="795" mass="86624">MVSFQDLRRQAYPDDAAESMADEVYMELLSLPDDLLPQVTTLTLASVVDVVNLSSTCRRLNAVAADEAEWERRYRDRWKHPAVEPSSWRREFGRRHAKDRQAERCIVALCNERSRFSAWQELLCLGEEVQDRVAAIATGRLLTCAAPAEGLEQAVREEAKKAVVALNESVVLGKWRRAMASAQASSSRSGSSAASPPAVEVGAMLLVELYRTCEQLLHPETIIDVTAELEALAQRLRARLALPVTALSAVTELSRMLFEEDGFRGNTEDYYSVGNSLLDRVLATRMGIPISLSVLFAAVCSRVGVELDMIGLPGHFLVATRPQAVGEERVFVDVFHGGRLLTLEHCKLIVRSYNVPWTNDHAQPVPLAELWTRQLRNLLNCHTQAGDLELLRRAEQLLLTERESPATARPYPATRSAAPHGGADQILAILQAMLRNQTAPSGGEGASVLRQGVRAANPEPEAPAASPRAREVAALATAAREKLSAELPGQSERGEKINVVALMTEAAKLTAQVAEMAAEIEKLKAGGEGASTGCAASTAAGSTAGVAIDILKAAEKGDFEAVKSALAVRPADKEATNRFGRTPLIEAARNGHRHVVELLLEKGADKDVRNKFGQCAADFAVEKGHWMVYARLDPIGAMVKSEAVHRRFADAAVVHVLSTRSRKDASQLDRKHPAFVRMACEPTRTAENLQRYLEEVEGVRVFNPNVDNAFLLGGLTDPEAVLERKLLNWRSAEVGLDRALQTGGCVLQLIVPPGPSDLQLVEAAMARDKLVPLVLVDCTAIPSEAYDYHFEEMES</sequence>
<dbReference type="InterPro" id="IPR001810">
    <property type="entry name" value="F-box_dom"/>
</dbReference>
<dbReference type="SUPFAM" id="SSF81383">
    <property type="entry name" value="F-box domain"/>
    <property type="match status" value="1"/>
</dbReference>
<dbReference type="OrthoDB" id="28868at2759"/>
<dbReference type="InterPro" id="IPR036047">
    <property type="entry name" value="F-box-like_dom_sf"/>
</dbReference>
<keyword evidence="6" id="KW-1185">Reference proteome</keyword>
<dbReference type="InterPro" id="IPR002110">
    <property type="entry name" value="Ankyrin_rpt"/>
</dbReference>
<accession>A0A0M0JIL6</accession>
<dbReference type="SMART" id="SM00248">
    <property type="entry name" value="ANK"/>
    <property type="match status" value="1"/>
</dbReference>
<dbReference type="Pfam" id="PF12937">
    <property type="entry name" value="F-box-like"/>
    <property type="match status" value="1"/>
</dbReference>
<evidence type="ECO:0000259" key="4">
    <source>
        <dbReference type="Pfam" id="PF13369"/>
    </source>
</evidence>
<dbReference type="PROSITE" id="PS50088">
    <property type="entry name" value="ANK_REPEAT"/>
    <property type="match status" value="1"/>
</dbReference>
<dbReference type="AlphaFoldDB" id="A0A0M0JIL6"/>
<dbReference type="SUPFAM" id="SSF48403">
    <property type="entry name" value="Ankyrin repeat"/>
    <property type="match status" value="1"/>
</dbReference>
<dbReference type="PROSITE" id="PS50297">
    <property type="entry name" value="ANK_REP_REGION"/>
    <property type="match status" value="1"/>
</dbReference>
<dbReference type="Gene3D" id="1.25.40.20">
    <property type="entry name" value="Ankyrin repeat-containing domain"/>
    <property type="match status" value="1"/>
</dbReference>
<feature type="coiled-coil region" evidence="2">
    <location>
        <begin position="499"/>
        <end position="526"/>
    </location>
</feature>